<protein>
    <submittedName>
        <fullName evidence="1">SFRICE_015415</fullName>
    </submittedName>
</protein>
<reference evidence="1" key="1">
    <citation type="submission" date="2016-07" db="EMBL/GenBank/DDBJ databases">
        <authorList>
            <person name="Bretaudeau A."/>
        </authorList>
    </citation>
    <scope>NUCLEOTIDE SEQUENCE</scope>
    <source>
        <strain evidence="1">Rice</strain>
        <tissue evidence="1">Whole body</tissue>
    </source>
</reference>
<dbReference type="AlphaFoldDB" id="A0A2H1W9N7"/>
<evidence type="ECO:0000313" key="1">
    <source>
        <dbReference type="EMBL" id="SOQ49778.1"/>
    </source>
</evidence>
<organism evidence="1">
    <name type="scientific">Spodoptera frugiperda</name>
    <name type="common">Fall armyworm</name>
    <dbReference type="NCBI Taxonomy" id="7108"/>
    <lineage>
        <taxon>Eukaryota</taxon>
        <taxon>Metazoa</taxon>
        <taxon>Ecdysozoa</taxon>
        <taxon>Arthropoda</taxon>
        <taxon>Hexapoda</taxon>
        <taxon>Insecta</taxon>
        <taxon>Pterygota</taxon>
        <taxon>Neoptera</taxon>
        <taxon>Endopterygota</taxon>
        <taxon>Lepidoptera</taxon>
        <taxon>Glossata</taxon>
        <taxon>Ditrysia</taxon>
        <taxon>Noctuoidea</taxon>
        <taxon>Noctuidae</taxon>
        <taxon>Amphipyrinae</taxon>
        <taxon>Spodoptera</taxon>
    </lineage>
</organism>
<dbReference type="EMBL" id="ODYU01007205">
    <property type="protein sequence ID" value="SOQ49778.1"/>
    <property type="molecule type" value="Genomic_DNA"/>
</dbReference>
<gene>
    <name evidence="1" type="ORF">SFRICE_015415</name>
</gene>
<sequence>MVASVLEDSVRFARSAAVRSLRRARELFRISFLYLRLNSSARKFTSRLSKSSPPRCVSPAVARTSNREPSSMARAAAVGSLMILSTLRPAMAPASLVACRCESLKYAGTVMTASRTEVPRGFDHMKMLLL</sequence>
<name>A0A2H1W9N7_SPOFR</name>
<proteinExistence type="predicted"/>
<accession>A0A2H1W9N7</accession>